<protein>
    <recommendedName>
        <fullName evidence="2">Reverse transcriptase domain-containing protein</fullName>
    </recommendedName>
</protein>
<dbReference type="AlphaFoldDB" id="A0AA37CWQ1"/>
<evidence type="ECO:0000313" key="3">
    <source>
        <dbReference type="EMBL" id="GJA63252.1"/>
    </source>
</evidence>
<feature type="domain" description="Reverse transcriptase" evidence="2">
    <location>
        <begin position="129"/>
        <end position="360"/>
    </location>
</feature>
<gene>
    <name evidence="3" type="ORF">KAM351_18630</name>
</gene>
<evidence type="ECO:0000313" key="4">
    <source>
        <dbReference type="Proteomes" id="UP000886934"/>
    </source>
</evidence>
<comment type="caution">
    <text evidence="3">The sequence shown here is derived from an EMBL/GenBank/DDBJ whole genome shotgun (WGS) entry which is preliminary data.</text>
</comment>
<proteinExistence type="inferred from homology"/>
<dbReference type="InterPro" id="IPR000477">
    <property type="entry name" value="RT_dom"/>
</dbReference>
<dbReference type="SUPFAM" id="SSF56672">
    <property type="entry name" value="DNA/RNA polymerases"/>
    <property type="match status" value="1"/>
</dbReference>
<name>A0AA37CWQ1_AERCA</name>
<reference evidence="3" key="1">
    <citation type="submission" date="2021-07" db="EMBL/GenBank/DDBJ databases">
        <title>Draft genome sequence of carbapenem-resistant Aeromonas spp. in Japan.</title>
        <authorList>
            <person name="Maehana S."/>
            <person name="Suzuki M."/>
            <person name="Kitasato H."/>
        </authorList>
    </citation>
    <scope>NUCLEOTIDE SEQUENCE</scope>
    <source>
        <strain evidence="3">KAM351</strain>
    </source>
</reference>
<dbReference type="InterPro" id="IPR043502">
    <property type="entry name" value="DNA/RNA_pol_sf"/>
</dbReference>
<accession>A0AA37CWQ1</accession>
<evidence type="ECO:0000256" key="1">
    <source>
        <dbReference type="ARBA" id="ARBA00034120"/>
    </source>
</evidence>
<evidence type="ECO:0000259" key="2">
    <source>
        <dbReference type="PROSITE" id="PS50878"/>
    </source>
</evidence>
<dbReference type="RefSeq" id="WP_223940143.1">
    <property type="nucleotide sequence ID" value="NZ_BPNN01000022.1"/>
</dbReference>
<dbReference type="Proteomes" id="UP000886934">
    <property type="component" value="Unassembled WGS sequence"/>
</dbReference>
<sequence length="428" mass="48779">MGSDIMRLPYRGGNWYDGASAGLAALALDNSRADTGTSIGFRPAFGSSQKATPHGALSSALSKGCRCLGYRRKTEQAAPVRRAADFKALMYDQIISFDNLHQAALRCLCGKRTSPAALRYMQRLEEHLHDTHNHLLHDSYQPGGYEEFYVFEPKQRLISAPRFVDRVVHRAIMNVLEPTLDPRFIFDSYACRKGKGVHAGANRAQCWMRAIRQAHGPLFCLKADISKYFASIDHARLKAILRRHIHCDRTLRLLDAIIDSSPGRPGVGIPLGNLTSQLFANLYLNELDRYAKHDLGIRYYIRYMDDFVVLHHDKAQLQAWRARIEQFLWSALRLTTNSKTQIFPVGPDNGRALDFLGYRIYPTHRLLRKNSIKRIRYKLRRFKRAIAAGRLTAGDCRPCIQSWCAHAAHANTWRLRCSLFNISSRANR</sequence>
<dbReference type="EMBL" id="BPNN01000022">
    <property type="protein sequence ID" value="GJA63252.1"/>
    <property type="molecule type" value="Genomic_DNA"/>
</dbReference>
<dbReference type="Pfam" id="PF00078">
    <property type="entry name" value="RVT_1"/>
    <property type="match status" value="1"/>
</dbReference>
<comment type="similarity">
    <text evidence="1">Belongs to the bacterial reverse transcriptase family.</text>
</comment>
<dbReference type="PANTHER" id="PTHR34047">
    <property type="entry name" value="NUCLEAR INTRON MATURASE 1, MITOCHONDRIAL-RELATED"/>
    <property type="match status" value="1"/>
</dbReference>
<organism evidence="3 4">
    <name type="scientific">Aeromonas caviae</name>
    <name type="common">Aeromonas punctata</name>
    <dbReference type="NCBI Taxonomy" id="648"/>
    <lineage>
        <taxon>Bacteria</taxon>
        <taxon>Pseudomonadati</taxon>
        <taxon>Pseudomonadota</taxon>
        <taxon>Gammaproteobacteria</taxon>
        <taxon>Aeromonadales</taxon>
        <taxon>Aeromonadaceae</taxon>
        <taxon>Aeromonas</taxon>
    </lineage>
</organism>
<dbReference type="CDD" id="cd01651">
    <property type="entry name" value="RT_G2_intron"/>
    <property type="match status" value="1"/>
</dbReference>
<dbReference type="PROSITE" id="PS50878">
    <property type="entry name" value="RT_POL"/>
    <property type="match status" value="1"/>
</dbReference>
<dbReference type="InterPro" id="IPR051083">
    <property type="entry name" value="GrpII_Intron_Splice-Mob/Def"/>
</dbReference>
<dbReference type="PANTHER" id="PTHR34047:SF8">
    <property type="entry name" value="PROTEIN YKFC"/>
    <property type="match status" value="1"/>
</dbReference>